<dbReference type="GO" id="GO:0043138">
    <property type="term" value="F:3'-5' DNA helicase activity"/>
    <property type="evidence" value="ECO:0007669"/>
    <property type="project" value="UniProtKB-EC"/>
</dbReference>
<dbReference type="SMART" id="SM00487">
    <property type="entry name" value="DEXDc"/>
    <property type="match status" value="1"/>
</dbReference>
<dbReference type="InterPro" id="IPR032284">
    <property type="entry name" value="RecQ_Zn-bd"/>
</dbReference>
<dbReference type="FunFam" id="3.40.50.300:FF:001389">
    <property type="entry name" value="ATP-dependent DNA helicase RecQ"/>
    <property type="match status" value="1"/>
</dbReference>
<dbReference type="GO" id="GO:0046872">
    <property type="term" value="F:metal ion binding"/>
    <property type="evidence" value="ECO:0007669"/>
    <property type="project" value="UniProtKB-KW"/>
</dbReference>
<dbReference type="CDD" id="cd18794">
    <property type="entry name" value="SF2_C_RecQ"/>
    <property type="match status" value="1"/>
</dbReference>
<dbReference type="Pfam" id="PF00271">
    <property type="entry name" value="Helicase_C"/>
    <property type="match status" value="1"/>
</dbReference>
<protein>
    <recommendedName>
        <fullName evidence="11">ATP-dependent DNA helicase RecQ</fullName>
        <ecNumber evidence="10">5.6.2.4</ecNumber>
    </recommendedName>
    <alternativeName>
        <fullName evidence="12">DNA 3'-5' helicase RecQ</fullName>
    </alternativeName>
</protein>
<comment type="similarity">
    <text evidence="1">Belongs to the helicase family. RecQ subfamily.</text>
</comment>
<dbReference type="NCBIfam" id="TIGR00614">
    <property type="entry name" value="recQ_fam"/>
    <property type="match status" value="1"/>
</dbReference>
<dbReference type="EMBL" id="MGEJ01000004">
    <property type="protein sequence ID" value="OGL81598.1"/>
    <property type="molecule type" value="Genomic_DNA"/>
</dbReference>
<dbReference type="AlphaFoldDB" id="A0A1F7UV50"/>
<keyword evidence="4" id="KW-0378">Hydrolase</keyword>
<proteinExistence type="inferred from homology"/>
<evidence type="ECO:0000313" key="16">
    <source>
        <dbReference type="Proteomes" id="UP000176897"/>
    </source>
</evidence>
<dbReference type="GO" id="GO:0005737">
    <property type="term" value="C:cytoplasm"/>
    <property type="evidence" value="ECO:0007669"/>
    <property type="project" value="TreeGrafter"/>
</dbReference>
<dbReference type="GO" id="GO:0003677">
    <property type="term" value="F:DNA binding"/>
    <property type="evidence" value="ECO:0007669"/>
    <property type="project" value="UniProtKB-KW"/>
</dbReference>
<dbReference type="SUPFAM" id="SSF52540">
    <property type="entry name" value="P-loop containing nucleoside triphosphate hydrolases"/>
    <property type="match status" value="1"/>
</dbReference>
<dbReference type="Proteomes" id="UP000176897">
    <property type="component" value="Unassembled WGS sequence"/>
</dbReference>
<dbReference type="STRING" id="1802401.A3B21_04235"/>
<organism evidence="15 16">
    <name type="scientific">Candidatus Uhrbacteria bacterium RIFCSPLOWO2_01_FULL_47_24</name>
    <dbReference type="NCBI Taxonomy" id="1802401"/>
    <lineage>
        <taxon>Bacteria</taxon>
        <taxon>Candidatus Uhriibacteriota</taxon>
    </lineage>
</organism>
<dbReference type="GO" id="GO:0006310">
    <property type="term" value="P:DNA recombination"/>
    <property type="evidence" value="ECO:0007669"/>
    <property type="project" value="InterPro"/>
</dbReference>
<dbReference type="PANTHER" id="PTHR13710:SF105">
    <property type="entry name" value="ATP-DEPENDENT DNA HELICASE Q1"/>
    <property type="match status" value="1"/>
</dbReference>
<dbReference type="GO" id="GO:0005524">
    <property type="term" value="F:ATP binding"/>
    <property type="evidence" value="ECO:0007669"/>
    <property type="project" value="UniProtKB-KW"/>
</dbReference>
<evidence type="ECO:0000256" key="1">
    <source>
        <dbReference type="ARBA" id="ARBA00005446"/>
    </source>
</evidence>
<gene>
    <name evidence="15" type="ORF">A3B21_04235</name>
</gene>
<evidence type="ECO:0000256" key="10">
    <source>
        <dbReference type="ARBA" id="ARBA00034808"/>
    </source>
</evidence>
<feature type="domain" description="Helicase C-terminal" evidence="14">
    <location>
        <begin position="242"/>
        <end position="388"/>
    </location>
</feature>
<evidence type="ECO:0000256" key="11">
    <source>
        <dbReference type="ARBA" id="ARBA00044535"/>
    </source>
</evidence>
<dbReference type="PANTHER" id="PTHR13710">
    <property type="entry name" value="DNA HELICASE RECQ FAMILY MEMBER"/>
    <property type="match status" value="1"/>
</dbReference>
<name>A0A1F7UV50_9BACT</name>
<evidence type="ECO:0000256" key="7">
    <source>
        <dbReference type="ARBA" id="ARBA00023125"/>
    </source>
</evidence>
<evidence type="ECO:0000259" key="13">
    <source>
        <dbReference type="PROSITE" id="PS51192"/>
    </source>
</evidence>
<evidence type="ECO:0000256" key="5">
    <source>
        <dbReference type="ARBA" id="ARBA00022806"/>
    </source>
</evidence>
<evidence type="ECO:0000256" key="9">
    <source>
        <dbReference type="ARBA" id="ARBA00034617"/>
    </source>
</evidence>
<dbReference type="Gene3D" id="3.40.50.300">
    <property type="entry name" value="P-loop containing nucleotide triphosphate hydrolases"/>
    <property type="match status" value="2"/>
</dbReference>
<accession>A0A1F7UV50</accession>
<sequence>MSLFSFCSSPKLAPDLLEPLSTATPHELLKQYWGFSDFRLGQKEVVESVIAGRDTLAVMPTGAGKSLCYQLPALTASGTTIIVSPLVALMKDQVGALKARGILAEFVNHTLEPPEIAGIMDAVVAGDVRILYVAPERFQSRDFVRTFEKLPVALFAIDEAHCVSHWGHDFRPDYFTLKNVVAALPRRPTVVGCTATATPEVKEDIVKQLGLNDPQVFVRGFDRPNLHYFVEPGMNNYDRDAEILHLAKKLEGTGIVYAGTRDRAEELAAMFNQYGISALSYHAGMDVEKRKKAQEDFMTDKARVIVATVAFGMGIDKPDVRFVIHAAMPGSLEAYYQEAGRAGRDGKAAQCVLLHSWADKKLQEYFIKKGLQDMLEKGKSKYEAEKYAALRTARLERITHYVTTRKCRRRKILEYFGDPDAARIVNCQGCDMCLKGGL</sequence>
<comment type="catalytic activity">
    <reaction evidence="9">
        <text>Couples ATP hydrolysis with the unwinding of duplex DNA by translocating in the 3'-5' direction.</text>
        <dbReference type="EC" id="5.6.2.4"/>
    </reaction>
</comment>
<comment type="caution">
    <text evidence="15">The sequence shown here is derived from an EMBL/GenBank/DDBJ whole genome shotgun (WGS) entry which is preliminary data.</text>
</comment>
<keyword evidence="7" id="KW-0238">DNA-binding</keyword>
<dbReference type="InterPro" id="IPR001650">
    <property type="entry name" value="Helicase_C-like"/>
</dbReference>
<dbReference type="GO" id="GO:0030894">
    <property type="term" value="C:replisome"/>
    <property type="evidence" value="ECO:0007669"/>
    <property type="project" value="TreeGrafter"/>
</dbReference>
<evidence type="ECO:0000313" key="15">
    <source>
        <dbReference type="EMBL" id="OGL81598.1"/>
    </source>
</evidence>
<dbReference type="PROSITE" id="PS51194">
    <property type="entry name" value="HELICASE_CTER"/>
    <property type="match status" value="1"/>
</dbReference>
<dbReference type="GO" id="GO:0009378">
    <property type="term" value="F:four-way junction helicase activity"/>
    <property type="evidence" value="ECO:0007669"/>
    <property type="project" value="TreeGrafter"/>
</dbReference>
<evidence type="ECO:0000256" key="2">
    <source>
        <dbReference type="ARBA" id="ARBA00022723"/>
    </source>
</evidence>
<dbReference type="GO" id="GO:0016787">
    <property type="term" value="F:hydrolase activity"/>
    <property type="evidence" value="ECO:0007669"/>
    <property type="project" value="UniProtKB-KW"/>
</dbReference>
<dbReference type="PROSITE" id="PS51192">
    <property type="entry name" value="HELICASE_ATP_BIND_1"/>
    <property type="match status" value="1"/>
</dbReference>
<evidence type="ECO:0000256" key="3">
    <source>
        <dbReference type="ARBA" id="ARBA00022741"/>
    </source>
</evidence>
<dbReference type="GO" id="GO:0043590">
    <property type="term" value="C:bacterial nucleoid"/>
    <property type="evidence" value="ECO:0007669"/>
    <property type="project" value="TreeGrafter"/>
</dbReference>
<evidence type="ECO:0000256" key="6">
    <source>
        <dbReference type="ARBA" id="ARBA00022840"/>
    </source>
</evidence>
<dbReference type="InterPro" id="IPR011545">
    <property type="entry name" value="DEAD/DEAH_box_helicase_dom"/>
</dbReference>
<evidence type="ECO:0000256" key="8">
    <source>
        <dbReference type="ARBA" id="ARBA00023235"/>
    </source>
</evidence>
<reference evidence="15 16" key="1">
    <citation type="journal article" date="2016" name="Nat. Commun.">
        <title>Thousands of microbial genomes shed light on interconnected biogeochemical processes in an aquifer system.</title>
        <authorList>
            <person name="Anantharaman K."/>
            <person name="Brown C.T."/>
            <person name="Hug L.A."/>
            <person name="Sharon I."/>
            <person name="Castelle C.J."/>
            <person name="Probst A.J."/>
            <person name="Thomas B.C."/>
            <person name="Singh A."/>
            <person name="Wilkins M.J."/>
            <person name="Karaoz U."/>
            <person name="Brodie E.L."/>
            <person name="Williams K.H."/>
            <person name="Hubbard S.S."/>
            <person name="Banfield J.F."/>
        </authorList>
    </citation>
    <scope>NUCLEOTIDE SEQUENCE [LARGE SCALE GENOMIC DNA]</scope>
</reference>
<dbReference type="Pfam" id="PF00270">
    <property type="entry name" value="DEAD"/>
    <property type="match status" value="1"/>
</dbReference>
<dbReference type="InterPro" id="IPR027417">
    <property type="entry name" value="P-loop_NTPase"/>
</dbReference>
<dbReference type="InterPro" id="IPR014001">
    <property type="entry name" value="Helicase_ATP-bd"/>
</dbReference>
<dbReference type="InterPro" id="IPR004589">
    <property type="entry name" value="DNA_helicase_ATP-dep_RecQ"/>
</dbReference>
<keyword evidence="3" id="KW-0547">Nucleotide-binding</keyword>
<evidence type="ECO:0000259" key="14">
    <source>
        <dbReference type="PROSITE" id="PS51194"/>
    </source>
</evidence>
<keyword evidence="6" id="KW-0067">ATP-binding</keyword>
<feature type="domain" description="Helicase ATP-binding" evidence="13">
    <location>
        <begin position="46"/>
        <end position="215"/>
    </location>
</feature>
<keyword evidence="5" id="KW-0347">Helicase</keyword>
<evidence type="ECO:0000256" key="12">
    <source>
        <dbReference type="ARBA" id="ARBA00044550"/>
    </source>
</evidence>
<dbReference type="CDD" id="cd17920">
    <property type="entry name" value="DEXHc_RecQ"/>
    <property type="match status" value="1"/>
</dbReference>
<evidence type="ECO:0000256" key="4">
    <source>
        <dbReference type="ARBA" id="ARBA00022801"/>
    </source>
</evidence>
<dbReference type="SMART" id="SM00490">
    <property type="entry name" value="HELICc"/>
    <property type="match status" value="1"/>
</dbReference>
<dbReference type="EC" id="5.6.2.4" evidence="10"/>
<keyword evidence="2" id="KW-0479">Metal-binding</keyword>
<keyword evidence="8" id="KW-0413">Isomerase</keyword>
<dbReference type="Pfam" id="PF16124">
    <property type="entry name" value="RecQ_Zn_bind"/>
    <property type="match status" value="1"/>
</dbReference>
<dbReference type="GO" id="GO:0006281">
    <property type="term" value="P:DNA repair"/>
    <property type="evidence" value="ECO:0007669"/>
    <property type="project" value="TreeGrafter"/>
</dbReference>